<reference evidence="6" key="1">
    <citation type="journal article" date="2019" name="Int. J. Syst. Evol. Microbiol.">
        <title>The Global Catalogue of Microorganisms (GCM) 10K type strain sequencing project: providing services to taxonomists for standard genome sequencing and annotation.</title>
        <authorList>
            <consortium name="The Broad Institute Genomics Platform"/>
            <consortium name="The Broad Institute Genome Sequencing Center for Infectious Disease"/>
            <person name="Wu L."/>
            <person name="Ma J."/>
        </authorList>
    </citation>
    <scope>NUCLEOTIDE SEQUENCE [LARGE SCALE GENOMIC DNA]</scope>
    <source>
        <strain evidence="6">JCM 18055</strain>
    </source>
</reference>
<evidence type="ECO:0000313" key="5">
    <source>
        <dbReference type="EMBL" id="GAA4677014.1"/>
    </source>
</evidence>
<name>A0ABP8W2U0_9PSEU</name>
<dbReference type="EMBL" id="BAABIC010000002">
    <property type="protein sequence ID" value="GAA4677014.1"/>
    <property type="molecule type" value="Genomic_DNA"/>
</dbReference>
<accession>A0ABP8W2U0</accession>
<dbReference type="RefSeq" id="WP_345378258.1">
    <property type="nucleotide sequence ID" value="NZ_BAABIC010000002.1"/>
</dbReference>
<keyword evidence="6" id="KW-1185">Reference proteome</keyword>
<keyword evidence="2" id="KW-0238">DNA-binding</keyword>
<evidence type="ECO:0000256" key="1">
    <source>
        <dbReference type="ARBA" id="ARBA00023015"/>
    </source>
</evidence>
<dbReference type="Pfam" id="PF12833">
    <property type="entry name" value="HTH_18"/>
    <property type="match status" value="1"/>
</dbReference>
<evidence type="ECO:0000256" key="3">
    <source>
        <dbReference type="ARBA" id="ARBA00023163"/>
    </source>
</evidence>
<keyword evidence="1" id="KW-0805">Transcription regulation</keyword>
<organism evidence="5 6">
    <name type="scientific">Pseudonocardia yuanmonensis</name>
    <dbReference type="NCBI Taxonomy" id="1095914"/>
    <lineage>
        <taxon>Bacteria</taxon>
        <taxon>Bacillati</taxon>
        <taxon>Actinomycetota</taxon>
        <taxon>Actinomycetes</taxon>
        <taxon>Pseudonocardiales</taxon>
        <taxon>Pseudonocardiaceae</taxon>
        <taxon>Pseudonocardia</taxon>
    </lineage>
</organism>
<dbReference type="SUPFAM" id="SSF46689">
    <property type="entry name" value="Homeodomain-like"/>
    <property type="match status" value="2"/>
</dbReference>
<dbReference type="PANTHER" id="PTHR46796">
    <property type="entry name" value="HTH-TYPE TRANSCRIPTIONAL ACTIVATOR RHAS-RELATED"/>
    <property type="match status" value="1"/>
</dbReference>
<feature type="domain" description="HTH araC/xylS-type" evidence="4">
    <location>
        <begin position="216"/>
        <end position="318"/>
    </location>
</feature>
<comment type="caution">
    <text evidence="5">The sequence shown here is derived from an EMBL/GenBank/DDBJ whole genome shotgun (WGS) entry which is preliminary data.</text>
</comment>
<sequence>MATLRFESTDLARTEEFLSMAYTRMHLGGRAERTRTRVSRESAGSLDVDELDFDHDLSHDAVEPIGKVCLCSVHSGGVVRRYAGGTEGVFAAQDVFMYTPPDRLYAGVIQGASYSLLMFDPGLLDQVAATGPGHPADHVRLTGDRPVSVAAGRRLNRLIAHLRDHVLNDPAACEAPLIVSTVSQLVASTVLDIFPNNALVEPTAEDNHDAHRAVLRRAVAYIDAHAHEPITLADIAAASGTTGRAVQAAFRRHRGTTPMGYLRRVRLEGAHRDLRAADPTSGATVSGIAARWGFGPTARFAVSYRERYGMPPGHTLEE</sequence>
<dbReference type="InterPro" id="IPR018060">
    <property type="entry name" value="HTH_AraC"/>
</dbReference>
<dbReference type="Proteomes" id="UP001500325">
    <property type="component" value="Unassembled WGS sequence"/>
</dbReference>
<dbReference type="Gene3D" id="1.10.10.60">
    <property type="entry name" value="Homeodomain-like"/>
    <property type="match status" value="1"/>
</dbReference>
<evidence type="ECO:0000256" key="2">
    <source>
        <dbReference type="ARBA" id="ARBA00023125"/>
    </source>
</evidence>
<protein>
    <recommendedName>
        <fullName evidence="4">HTH araC/xylS-type domain-containing protein</fullName>
    </recommendedName>
</protein>
<evidence type="ECO:0000313" key="6">
    <source>
        <dbReference type="Proteomes" id="UP001500325"/>
    </source>
</evidence>
<evidence type="ECO:0000259" key="4">
    <source>
        <dbReference type="PROSITE" id="PS01124"/>
    </source>
</evidence>
<gene>
    <name evidence="5" type="ORF">GCM10023215_06870</name>
</gene>
<dbReference type="InterPro" id="IPR050204">
    <property type="entry name" value="AraC_XylS_family_regulators"/>
</dbReference>
<dbReference type="PROSITE" id="PS01124">
    <property type="entry name" value="HTH_ARAC_FAMILY_2"/>
    <property type="match status" value="1"/>
</dbReference>
<dbReference type="InterPro" id="IPR009057">
    <property type="entry name" value="Homeodomain-like_sf"/>
</dbReference>
<keyword evidence="3" id="KW-0804">Transcription</keyword>
<proteinExistence type="predicted"/>
<dbReference type="PANTHER" id="PTHR46796:SF12">
    <property type="entry name" value="HTH-TYPE DNA-BINDING TRANSCRIPTIONAL ACTIVATOR EUTR"/>
    <property type="match status" value="1"/>
</dbReference>
<dbReference type="SMART" id="SM00342">
    <property type="entry name" value="HTH_ARAC"/>
    <property type="match status" value="1"/>
</dbReference>